<organism evidence="2 3">
    <name type="scientific">Megasphaera hominis</name>
    <dbReference type="NCBI Taxonomy" id="159836"/>
    <lineage>
        <taxon>Bacteria</taxon>
        <taxon>Bacillati</taxon>
        <taxon>Bacillota</taxon>
        <taxon>Negativicutes</taxon>
        <taxon>Veillonellales</taxon>
        <taxon>Veillonellaceae</taxon>
        <taxon>Megasphaera</taxon>
    </lineage>
</organism>
<dbReference type="RefSeq" id="WP_186503482.1">
    <property type="nucleotide sequence ID" value="NZ_JACOGK010000022.1"/>
</dbReference>
<reference evidence="2 3" key="1">
    <citation type="submission" date="2020-08" db="EMBL/GenBank/DDBJ databases">
        <authorList>
            <person name="Liu C."/>
            <person name="Sun Q."/>
        </authorList>
    </citation>
    <scope>NUCLEOTIDE SEQUENCE [LARGE SCALE GENOMIC DNA]</scope>
    <source>
        <strain evidence="2 3">NSJ-59</strain>
    </source>
</reference>
<dbReference type="Gene3D" id="3.30.70.120">
    <property type="match status" value="1"/>
</dbReference>
<dbReference type="PANTHER" id="PTHR30115:SF11">
    <property type="entry name" value="NITROGEN REGULATORY PROTEIN P-II HOMOLOG"/>
    <property type="match status" value="1"/>
</dbReference>
<proteinExistence type="inferred from homology"/>
<sequence>MVAIKKVVIVTRPSKLDELKAALNAIGVMGITVSQVFGCGTQKGHVEVYRGKEYNVNLLPHIKVETVICEIPVDDVIDVAMRVCQTGEPGDGKIFVFNVEDAVRIRTGDRGPAAIMDEHE</sequence>
<comment type="caution">
    <text evidence="2">The sequence shown here is derived from an EMBL/GenBank/DDBJ whole genome shotgun (WGS) entry which is preliminary data.</text>
</comment>
<dbReference type="Proteomes" id="UP000606870">
    <property type="component" value="Unassembled WGS sequence"/>
</dbReference>
<dbReference type="PRINTS" id="PR00340">
    <property type="entry name" value="PIIGLNB"/>
</dbReference>
<dbReference type="EMBL" id="JACOGK010000022">
    <property type="protein sequence ID" value="MBC3537240.1"/>
    <property type="molecule type" value="Genomic_DNA"/>
</dbReference>
<protein>
    <submittedName>
        <fullName evidence="2">P-II family nitrogen regulator</fullName>
    </submittedName>
</protein>
<dbReference type="PROSITE" id="PS00638">
    <property type="entry name" value="PII_GLNB_CTER"/>
    <property type="match status" value="1"/>
</dbReference>
<evidence type="ECO:0000313" key="2">
    <source>
        <dbReference type="EMBL" id="MBC3537240.1"/>
    </source>
</evidence>
<dbReference type="SMART" id="SM00938">
    <property type="entry name" value="P-II"/>
    <property type="match status" value="1"/>
</dbReference>
<accession>A0ABR6VKI1</accession>
<dbReference type="Pfam" id="PF00543">
    <property type="entry name" value="P-II"/>
    <property type="match status" value="1"/>
</dbReference>
<dbReference type="PANTHER" id="PTHR30115">
    <property type="entry name" value="NITROGEN REGULATORY PROTEIN P-II"/>
    <property type="match status" value="1"/>
</dbReference>
<dbReference type="PROSITE" id="PS51343">
    <property type="entry name" value="PII_GLNB_DOM"/>
    <property type="match status" value="1"/>
</dbReference>
<dbReference type="SUPFAM" id="SSF54913">
    <property type="entry name" value="GlnB-like"/>
    <property type="match status" value="1"/>
</dbReference>
<dbReference type="InterPro" id="IPR017918">
    <property type="entry name" value="N-reg_PII_CS"/>
</dbReference>
<comment type="similarity">
    <text evidence="1">Belongs to the P(II) protein family.</text>
</comment>
<gene>
    <name evidence="2" type="ORF">H8J70_08240</name>
</gene>
<name>A0ABR6VKI1_9FIRM</name>
<keyword evidence="3" id="KW-1185">Reference proteome</keyword>
<dbReference type="InterPro" id="IPR002187">
    <property type="entry name" value="N-reg_PII"/>
</dbReference>
<evidence type="ECO:0000256" key="1">
    <source>
        <dbReference type="RuleBase" id="RU003936"/>
    </source>
</evidence>
<dbReference type="InterPro" id="IPR015867">
    <property type="entry name" value="N-reg_PII/ATP_PRibTrfase_C"/>
</dbReference>
<dbReference type="InterPro" id="IPR011322">
    <property type="entry name" value="N-reg_PII-like_a/b"/>
</dbReference>
<evidence type="ECO:0000313" key="3">
    <source>
        <dbReference type="Proteomes" id="UP000606870"/>
    </source>
</evidence>